<protein>
    <submittedName>
        <fullName evidence="7">Uncharacterized protein</fullName>
    </submittedName>
</protein>
<dbReference type="PANTHER" id="PTHR24064">
    <property type="entry name" value="SOLUTE CARRIER FAMILY 22 MEMBER"/>
    <property type="match status" value="1"/>
</dbReference>
<comment type="subcellular location">
    <subcellularLocation>
        <location evidence="1">Membrane</location>
        <topology evidence="1">Multi-pass membrane protein</topology>
    </subcellularLocation>
</comment>
<dbReference type="GO" id="GO:0022857">
    <property type="term" value="F:transmembrane transporter activity"/>
    <property type="evidence" value="ECO:0007669"/>
    <property type="project" value="InterPro"/>
</dbReference>
<dbReference type="WBParaSite" id="nRc.2.0.1.t04673-RA">
    <property type="protein sequence ID" value="nRc.2.0.1.t04673-RA"/>
    <property type="gene ID" value="nRc.2.0.1.g04673"/>
</dbReference>
<evidence type="ECO:0000313" key="6">
    <source>
        <dbReference type="Proteomes" id="UP000887565"/>
    </source>
</evidence>
<evidence type="ECO:0000256" key="4">
    <source>
        <dbReference type="ARBA" id="ARBA00023136"/>
    </source>
</evidence>
<dbReference type="OMA" id="YTWIRIT"/>
<sequence>MDTMQYVRMALVIIGKMILTCVFVILYVYTPELFPTVIRSTGVGCCSMVSRVGGIVASYLSLWLADLYPEIVVSIFGLSCLVATCLVLHLPETAGYPQLETLEQAEEFGKDQKLFGCNFCQQSEQSVVMRFVEKCTLLFKK</sequence>
<dbReference type="AlphaFoldDB" id="A0A915HRX4"/>
<keyword evidence="4 5" id="KW-0472">Membrane</keyword>
<evidence type="ECO:0000256" key="2">
    <source>
        <dbReference type="ARBA" id="ARBA00022692"/>
    </source>
</evidence>
<evidence type="ECO:0000256" key="5">
    <source>
        <dbReference type="SAM" id="Phobius"/>
    </source>
</evidence>
<organism evidence="6 7">
    <name type="scientific">Romanomermis culicivorax</name>
    <name type="common">Nematode worm</name>
    <dbReference type="NCBI Taxonomy" id="13658"/>
    <lineage>
        <taxon>Eukaryota</taxon>
        <taxon>Metazoa</taxon>
        <taxon>Ecdysozoa</taxon>
        <taxon>Nematoda</taxon>
        <taxon>Enoplea</taxon>
        <taxon>Dorylaimia</taxon>
        <taxon>Mermithida</taxon>
        <taxon>Mermithoidea</taxon>
        <taxon>Mermithidae</taxon>
        <taxon>Romanomermis</taxon>
    </lineage>
</organism>
<evidence type="ECO:0000256" key="1">
    <source>
        <dbReference type="ARBA" id="ARBA00004141"/>
    </source>
</evidence>
<keyword evidence="2 5" id="KW-0812">Transmembrane</keyword>
<feature type="transmembrane region" description="Helical" evidence="5">
    <location>
        <begin position="71"/>
        <end position="90"/>
    </location>
</feature>
<name>A0A915HRX4_ROMCU</name>
<evidence type="ECO:0000256" key="3">
    <source>
        <dbReference type="ARBA" id="ARBA00022989"/>
    </source>
</evidence>
<dbReference type="InterPro" id="IPR036259">
    <property type="entry name" value="MFS_trans_sf"/>
</dbReference>
<dbReference type="SUPFAM" id="SSF103473">
    <property type="entry name" value="MFS general substrate transporter"/>
    <property type="match status" value="1"/>
</dbReference>
<dbReference type="Proteomes" id="UP000887565">
    <property type="component" value="Unplaced"/>
</dbReference>
<feature type="transmembrane region" description="Helical" evidence="5">
    <location>
        <begin position="6"/>
        <end position="29"/>
    </location>
</feature>
<accession>A0A915HRX4</accession>
<dbReference type="Pfam" id="PF00083">
    <property type="entry name" value="Sugar_tr"/>
    <property type="match status" value="1"/>
</dbReference>
<dbReference type="InterPro" id="IPR005828">
    <property type="entry name" value="MFS_sugar_transport-like"/>
</dbReference>
<dbReference type="GO" id="GO:0016020">
    <property type="term" value="C:membrane"/>
    <property type="evidence" value="ECO:0007669"/>
    <property type="project" value="UniProtKB-SubCell"/>
</dbReference>
<reference evidence="7" key="1">
    <citation type="submission" date="2022-11" db="UniProtKB">
        <authorList>
            <consortium name="WormBaseParasite"/>
        </authorList>
    </citation>
    <scope>IDENTIFICATION</scope>
</reference>
<evidence type="ECO:0000313" key="7">
    <source>
        <dbReference type="WBParaSite" id="nRc.2.0.1.t04673-RA"/>
    </source>
</evidence>
<keyword evidence="6" id="KW-1185">Reference proteome</keyword>
<keyword evidence="3 5" id="KW-1133">Transmembrane helix</keyword>
<dbReference type="Gene3D" id="1.20.1250.20">
    <property type="entry name" value="MFS general substrate transporter like domains"/>
    <property type="match status" value="1"/>
</dbReference>
<proteinExistence type="predicted"/>